<evidence type="ECO:0000313" key="2">
    <source>
        <dbReference type="EMBL" id="KAK4206671.1"/>
    </source>
</evidence>
<name>A0AAN6XVX9_9PEZI</name>
<feature type="non-terminal residue" evidence="2">
    <location>
        <position position="1"/>
    </location>
</feature>
<organism evidence="2 3">
    <name type="scientific">Rhypophila decipiens</name>
    <dbReference type="NCBI Taxonomy" id="261697"/>
    <lineage>
        <taxon>Eukaryota</taxon>
        <taxon>Fungi</taxon>
        <taxon>Dikarya</taxon>
        <taxon>Ascomycota</taxon>
        <taxon>Pezizomycotina</taxon>
        <taxon>Sordariomycetes</taxon>
        <taxon>Sordariomycetidae</taxon>
        <taxon>Sordariales</taxon>
        <taxon>Naviculisporaceae</taxon>
        <taxon>Rhypophila</taxon>
    </lineage>
</organism>
<dbReference type="Proteomes" id="UP001301769">
    <property type="component" value="Unassembled WGS sequence"/>
</dbReference>
<accession>A0AAN6XVX9</accession>
<dbReference type="PANTHER" id="PTHR10622:SF13">
    <property type="entry name" value="NACHT DOMAIN-CONTAINING PROTEIN"/>
    <property type="match status" value="1"/>
</dbReference>
<dbReference type="PANTHER" id="PTHR10622">
    <property type="entry name" value="HET DOMAIN-CONTAINING PROTEIN"/>
    <property type="match status" value="1"/>
</dbReference>
<proteinExistence type="predicted"/>
<keyword evidence="3" id="KW-1185">Reference proteome</keyword>
<reference evidence="2" key="2">
    <citation type="submission" date="2023-05" db="EMBL/GenBank/DDBJ databases">
        <authorList>
            <consortium name="Lawrence Berkeley National Laboratory"/>
            <person name="Steindorff A."/>
            <person name="Hensen N."/>
            <person name="Bonometti L."/>
            <person name="Westerberg I."/>
            <person name="Brannstrom I.O."/>
            <person name="Guillou S."/>
            <person name="Cros-Aarteil S."/>
            <person name="Calhoun S."/>
            <person name="Haridas S."/>
            <person name="Kuo A."/>
            <person name="Mondo S."/>
            <person name="Pangilinan J."/>
            <person name="Riley R."/>
            <person name="Labutti K."/>
            <person name="Andreopoulos B."/>
            <person name="Lipzen A."/>
            <person name="Chen C."/>
            <person name="Yanf M."/>
            <person name="Daum C."/>
            <person name="Ng V."/>
            <person name="Clum A."/>
            <person name="Ohm R."/>
            <person name="Martin F."/>
            <person name="Silar P."/>
            <person name="Natvig D."/>
            <person name="Lalanne C."/>
            <person name="Gautier V."/>
            <person name="Ament-Velasquez S.L."/>
            <person name="Kruys A."/>
            <person name="Hutchinson M.I."/>
            <person name="Powell A.J."/>
            <person name="Barry K."/>
            <person name="Miller A.N."/>
            <person name="Grigoriev I.V."/>
            <person name="Debuchy R."/>
            <person name="Gladieux P."/>
            <person name="Thoren M.H."/>
            <person name="Johannesson H."/>
        </authorList>
    </citation>
    <scope>NUCLEOTIDE SEQUENCE</scope>
    <source>
        <strain evidence="2">PSN293</strain>
    </source>
</reference>
<gene>
    <name evidence="2" type="ORF">QBC37DRAFT_434580</name>
</gene>
<protein>
    <recommendedName>
        <fullName evidence="1">Heterokaryon incompatibility domain-containing protein</fullName>
    </recommendedName>
</protein>
<dbReference type="Pfam" id="PF06985">
    <property type="entry name" value="HET"/>
    <property type="match status" value="1"/>
</dbReference>
<evidence type="ECO:0000259" key="1">
    <source>
        <dbReference type="Pfam" id="PF06985"/>
    </source>
</evidence>
<dbReference type="EMBL" id="MU858368">
    <property type="protein sequence ID" value="KAK4206671.1"/>
    <property type="molecule type" value="Genomic_DNA"/>
</dbReference>
<reference evidence="2" key="1">
    <citation type="journal article" date="2023" name="Mol. Phylogenet. Evol.">
        <title>Genome-scale phylogeny and comparative genomics of the fungal order Sordariales.</title>
        <authorList>
            <person name="Hensen N."/>
            <person name="Bonometti L."/>
            <person name="Westerberg I."/>
            <person name="Brannstrom I.O."/>
            <person name="Guillou S."/>
            <person name="Cros-Aarteil S."/>
            <person name="Calhoun S."/>
            <person name="Haridas S."/>
            <person name="Kuo A."/>
            <person name="Mondo S."/>
            <person name="Pangilinan J."/>
            <person name="Riley R."/>
            <person name="LaButti K."/>
            <person name="Andreopoulos B."/>
            <person name="Lipzen A."/>
            <person name="Chen C."/>
            <person name="Yan M."/>
            <person name="Daum C."/>
            <person name="Ng V."/>
            <person name="Clum A."/>
            <person name="Steindorff A."/>
            <person name="Ohm R.A."/>
            <person name="Martin F."/>
            <person name="Silar P."/>
            <person name="Natvig D.O."/>
            <person name="Lalanne C."/>
            <person name="Gautier V."/>
            <person name="Ament-Velasquez S.L."/>
            <person name="Kruys A."/>
            <person name="Hutchinson M.I."/>
            <person name="Powell A.J."/>
            <person name="Barry K."/>
            <person name="Miller A.N."/>
            <person name="Grigoriev I.V."/>
            <person name="Debuchy R."/>
            <person name="Gladieux P."/>
            <person name="Hiltunen Thoren M."/>
            <person name="Johannesson H."/>
        </authorList>
    </citation>
    <scope>NUCLEOTIDE SEQUENCE</scope>
    <source>
        <strain evidence="2">PSN293</strain>
    </source>
</reference>
<comment type="caution">
    <text evidence="2">The sequence shown here is derived from an EMBL/GenBank/DDBJ whole genome shotgun (WGS) entry which is preliminary data.</text>
</comment>
<sequence>DASEKLSFTQFKATPPPYAILSHTWEQNNDDVLCEEVINGPRKEKGGYRKIEFCASKAKQDNIQYIWVDTCCIDKWNDLERSKAINSMFH</sequence>
<dbReference type="InterPro" id="IPR010730">
    <property type="entry name" value="HET"/>
</dbReference>
<feature type="domain" description="Heterokaryon incompatibility" evidence="1">
    <location>
        <begin position="18"/>
        <end position="88"/>
    </location>
</feature>
<evidence type="ECO:0000313" key="3">
    <source>
        <dbReference type="Proteomes" id="UP001301769"/>
    </source>
</evidence>
<dbReference type="AlphaFoldDB" id="A0AAN6XVX9"/>